<name>A0AAN7EQY6_QUERU</name>
<feature type="region of interest" description="Disordered" evidence="2">
    <location>
        <begin position="1"/>
        <end position="35"/>
    </location>
</feature>
<comment type="similarity">
    <text evidence="1">Belongs to the CNOT9 family.</text>
</comment>
<evidence type="ECO:0000313" key="4">
    <source>
        <dbReference type="Proteomes" id="UP001324115"/>
    </source>
</evidence>
<keyword evidence="4" id="KW-1185">Reference proteome</keyword>
<gene>
    <name evidence="3" type="ORF">RGQ29_027653</name>
</gene>
<dbReference type="PANTHER" id="PTHR12262">
    <property type="entry name" value="CCR4-NOT TRANSCRIPTION COMPLEX SUBUNIT 9"/>
    <property type="match status" value="1"/>
</dbReference>
<evidence type="ECO:0000256" key="2">
    <source>
        <dbReference type="SAM" id="MobiDB-lite"/>
    </source>
</evidence>
<proteinExistence type="inferred from homology"/>
<comment type="caution">
    <text evidence="3">The sequence shown here is derived from an EMBL/GenBank/DDBJ whole genome shotgun (WGS) entry which is preliminary data.</text>
</comment>
<dbReference type="Pfam" id="PF04078">
    <property type="entry name" value="Rcd1"/>
    <property type="match status" value="1"/>
</dbReference>
<dbReference type="InterPro" id="IPR011989">
    <property type="entry name" value="ARM-like"/>
</dbReference>
<protein>
    <recommendedName>
        <fullName evidence="5">Cell differentiation protein rcd1</fullName>
    </recommendedName>
</protein>
<sequence length="330" mass="37146">MAAKLPESLFGSEPTSSMNVRASPSTSGANNTHGGVHPSRQYYLEQLIVALRNDHTREEALHLLYKSCGAHEDYLALLLWHSFETIYILLKEIIEVYRLISTPELTESVSMRVCNALALLKCVATHPDTRMQFIKARIPLYIYPLLNNTNKESSHERLRLISLGVIGALVKSGDTEVITFLIENQIIDHCIHCMEVGSVLSKTVATYVVHKILMQDEGLKYCCTFAHRFYALGHALAKMVETLPEEPSEQQLQLLKHIISCYQRLSQSPRACDGLKFCLPTRLRDATAINLLCVDQTTIRLLEQLLYNVSIGHQSTTKPFGKSLMHLLKG</sequence>
<evidence type="ECO:0008006" key="5">
    <source>
        <dbReference type="Google" id="ProtNLM"/>
    </source>
</evidence>
<dbReference type="SUPFAM" id="SSF48371">
    <property type="entry name" value="ARM repeat"/>
    <property type="match status" value="1"/>
</dbReference>
<accession>A0AAN7EQY6</accession>
<dbReference type="EMBL" id="JAXUIC010000008">
    <property type="protein sequence ID" value="KAK4577226.1"/>
    <property type="molecule type" value="Genomic_DNA"/>
</dbReference>
<dbReference type="InterPro" id="IPR016024">
    <property type="entry name" value="ARM-type_fold"/>
</dbReference>
<evidence type="ECO:0000313" key="3">
    <source>
        <dbReference type="EMBL" id="KAK4577226.1"/>
    </source>
</evidence>
<dbReference type="Proteomes" id="UP001324115">
    <property type="component" value="Unassembled WGS sequence"/>
</dbReference>
<feature type="compositionally biased region" description="Polar residues" evidence="2">
    <location>
        <begin position="13"/>
        <end position="33"/>
    </location>
</feature>
<dbReference type="InterPro" id="IPR007216">
    <property type="entry name" value="CNOT9"/>
</dbReference>
<dbReference type="GO" id="GO:0006402">
    <property type="term" value="P:mRNA catabolic process"/>
    <property type="evidence" value="ECO:0007669"/>
    <property type="project" value="InterPro"/>
</dbReference>
<evidence type="ECO:0000256" key="1">
    <source>
        <dbReference type="ARBA" id="ARBA00006385"/>
    </source>
</evidence>
<dbReference type="GO" id="GO:0030014">
    <property type="term" value="C:CCR4-NOT complex"/>
    <property type="evidence" value="ECO:0007669"/>
    <property type="project" value="InterPro"/>
</dbReference>
<dbReference type="AlphaFoldDB" id="A0AAN7EQY6"/>
<reference evidence="3 4" key="1">
    <citation type="journal article" date="2023" name="G3 (Bethesda)">
        <title>A haplotype-resolved chromosome-scale genome for Quercus rubra L. provides insights into the genetics of adaptive traits for red oak species.</title>
        <authorList>
            <person name="Kapoor B."/>
            <person name="Jenkins J."/>
            <person name="Schmutz J."/>
            <person name="Zhebentyayeva T."/>
            <person name="Kuelheim C."/>
            <person name="Coggeshall M."/>
            <person name="Heim C."/>
            <person name="Lasky J.R."/>
            <person name="Leites L."/>
            <person name="Islam-Faridi N."/>
            <person name="Romero-Severson J."/>
            <person name="DeLeo V.L."/>
            <person name="Lucas S.M."/>
            <person name="Lazic D."/>
            <person name="Gailing O."/>
            <person name="Carlson J."/>
            <person name="Staton M."/>
        </authorList>
    </citation>
    <scope>NUCLEOTIDE SEQUENCE [LARGE SCALE GENOMIC DNA]</scope>
    <source>
        <strain evidence="3">Pseudo-F2</strain>
    </source>
</reference>
<organism evidence="3 4">
    <name type="scientific">Quercus rubra</name>
    <name type="common">Northern red oak</name>
    <name type="synonym">Quercus borealis</name>
    <dbReference type="NCBI Taxonomy" id="3512"/>
    <lineage>
        <taxon>Eukaryota</taxon>
        <taxon>Viridiplantae</taxon>
        <taxon>Streptophyta</taxon>
        <taxon>Embryophyta</taxon>
        <taxon>Tracheophyta</taxon>
        <taxon>Spermatophyta</taxon>
        <taxon>Magnoliopsida</taxon>
        <taxon>eudicotyledons</taxon>
        <taxon>Gunneridae</taxon>
        <taxon>Pentapetalae</taxon>
        <taxon>rosids</taxon>
        <taxon>fabids</taxon>
        <taxon>Fagales</taxon>
        <taxon>Fagaceae</taxon>
        <taxon>Quercus</taxon>
    </lineage>
</organism>
<dbReference type="Gene3D" id="1.25.10.10">
    <property type="entry name" value="Leucine-rich Repeat Variant"/>
    <property type="match status" value="1"/>
</dbReference>